<keyword evidence="2" id="KW-1185">Reference proteome</keyword>
<gene>
    <name evidence="1" type="ORF">ACFQV2_15525</name>
</gene>
<accession>A0ABW2TNY3</accession>
<comment type="caution">
    <text evidence="1">The sequence shown here is derived from an EMBL/GenBank/DDBJ whole genome shotgun (WGS) entry which is preliminary data.</text>
</comment>
<evidence type="ECO:0008006" key="3">
    <source>
        <dbReference type="Google" id="ProtNLM"/>
    </source>
</evidence>
<dbReference type="EMBL" id="JBHTEY010000004">
    <property type="protein sequence ID" value="MFC7614725.1"/>
    <property type="molecule type" value="Genomic_DNA"/>
</dbReference>
<evidence type="ECO:0000313" key="2">
    <source>
        <dbReference type="Proteomes" id="UP001596512"/>
    </source>
</evidence>
<reference evidence="2" key="1">
    <citation type="journal article" date="2019" name="Int. J. Syst. Evol. Microbiol.">
        <title>The Global Catalogue of Microorganisms (GCM) 10K type strain sequencing project: providing services to taxonomists for standard genome sequencing and annotation.</title>
        <authorList>
            <consortium name="The Broad Institute Genomics Platform"/>
            <consortium name="The Broad Institute Genome Sequencing Center for Infectious Disease"/>
            <person name="Wu L."/>
            <person name="Ma J."/>
        </authorList>
    </citation>
    <scope>NUCLEOTIDE SEQUENCE [LARGE SCALE GENOMIC DNA]</scope>
    <source>
        <strain evidence="2">JCM 17695</strain>
    </source>
</reference>
<proteinExistence type="predicted"/>
<sequence length="34" mass="3948">MRQLERLFGSGLTDPNQRFDIEVALRAERAMRGN</sequence>
<protein>
    <recommendedName>
        <fullName evidence="3">DUF5753 domain-containing protein</fullName>
    </recommendedName>
</protein>
<name>A0ABW2TNY3_9PSEU</name>
<dbReference type="Proteomes" id="UP001596512">
    <property type="component" value="Unassembled WGS sequence"/>
</dbReference>
<evidence type="ECO:0000313" key="1">
    <source>
        <dbReference type="EMBL" id="MFC7614725.1"/>
    </source>
</evidence>
<organism evidence="1 2">
    <name type="scientific">Actinokineospora soli</name>
    <dbReference type="NCBI Taxonomy" id="1048753"/>
    <lineage>
        <taxon>Bacteria</taxon>
        <taxon>Bacillati</taxon>
        <taxon>Actinomycetota</taxon>
        <taxon>Actinomycetes</taxon>
        <taxon>Pseudonocardiales</taxon>
        <taxon>Pseudonocardiaceae</taxon>
        <taxon>Actinokineospora</taxon>
    </lineage>
</organism>